<protein>
    <submittedName>
        <fullName evidence="10">FtsX-like permease family protein</fullName>
    </submittedName>
</protein>
<evidence type="ECO:0000256" key="1">
    <source>
        <dbReference type="ARBA" id="ARBA00004651"/>
    </source>
</evidence>
<keyword evidence="5 7" id="KW-0472">Membrane</keyword>
<dbReference type="RefSeq" id="WP_371951977.1">
    <property type="nucleotide sequence ID" value="NZ_JAXCEI010000010.1"/>
</dbReference>
<accession>A0ABV4QF73</accession>
<evidence type="ECO:0000256" key="3">
    <source>
        <dbReference type="ARBA" id="ARBA00022692"/>
    </source>
</evidence>
<dbReference type="InterPro" id="IPR050250">
    <property type="entry name" value="Macrolide_Exporter_MacB"/>
</dbReference>
<reference evidence="10 11" key="1">
    <citation type="submission" date="2023-11" db="EMBL/GenBank/DDBJ databases">
        <title>Actinomadura monticuli sp. nov., isolated from volcanic ash.</title>
        <authorList>
            <person name="Lee S.D."/>
            <person name="Yang H."/>
            <person name="Kim I.S."/>
        </authorList>
    </citation>
    <scope>NUCLEOTIDE SEQUENCE [LARGE SCALE GENOMIC DNA]</scope>
    <source>
        <strain evidence="10 11">DLS-62</strain>
    </source>
</reference>
<feature type="transmembrane region" description="Helical" evidence="7">
    <location>
        <begin position="36"/>
        <end position="58"/>
    </location>
</feature>
<dbReference type="PANTHER" id="PTHR30572:SF4">
    <property type="entry name" value="ABC TRANSPORTER PERMEASE YTRF"/>
    <property type="match status" value="1"/>
</dbReference>
<keyword evidence="11" id="KW-1185">Reference proteome</keyword>
<dbReference type="Pfam" id="PF12704">
    <property type="entry name" value="MacB_PCD"/>
    <property type="match status" value="1"/>
</dbReference>
<dbReference type="Proteomes" id="UP001569963">
    <property type="component" value="Unassembled WGS sequence"/>
</dbReference>
<comment type="caution">
    <text evidence="10">The sequence shown here is derived from an EMBL/GenBank/DDBJ whole genome shotgun (WGS) entry which is preliminary data.</text>
</comment>
<evidence type="ECO:0000259" key="8">
    <source>
        <dbReference type="Pfam" id="PF02687"/>
    </source>
</evidence>
<dbReference type="InterPro" id="IPR025857">
    <property type="entry name" value="MacB_PCD"/>
</dbReference>
<evidence type="ECO:0000313" key="11">
    <source>
        <dbReference type="Proteomes" id="UP001569963"/>
    </source>
</evidence>
<dbReference type="EMBL" id="JAXCEI010000010">
    <property type="protein sequence ID" value="MFA1541820.1"/>
    <property type="molecule type" value="Genomic_DNA"/>
</dbReference>
<keyword evidence="3 7" id="KW-0812">Transmembrane</keyword>
<feature type="transmembrane region" description="Helical" evidence="7">
    <location>
        <begin position="294"/>
        <end position="322"/>
    </location>
</feature>
<evidence type="ECO:0000256" key="6">
    <source>
        <dbReference type="ARBA" id="ARBA00038076"/>
    </source>
</evidence>
<name>A0ABV4QF73_9ACTN</name>
<comment type="similarity">
    <text evidence="6">Belongs to the ABC-4 integral membrane protein family.</text>
</comment>
<evidence type="ECO:0000256" key="7">
    <source>
        <dbReference type="SAM" id="Phobius"/>
    </source>
</evidence>
<proteinExistence type="inferred from homology"/>
<evidence type="ECO:0000256" key="5">
    <source>
        <dbReference type="ARBA" id="ARBA00023136"/>
    </source>
</evidence>
<keyword evidence="2" id="KW-1003">Cell membrane</keyword>
<comment type="subcellular location">
    <subcellularLocation>
        <location evidence="1">Cell membrane</location>
        <topology evidence="1">Multi-pass membrane protein</topology>
    </subcellularLocation>
</comment>
<evidence type="ECO:0000313" key="10">
    <source>
        <dbReference type="EMBL" id="MFA1541820.1"/>
    </source>
</evidence>
<sequence length="419" mass="43734">MRPRNRRRDAVRPTRLSVRDAADEAVAAIVARPARAALTVLGTLLGVAAFVAVLGLTATTSGQISQRFTALAATEVVVEDAPADPALAGPAFPPDIEARLTGLNGVEAAGVHWQATLGSDGSKTEISARPPSVRREPGESLTVVAASPGYLDAIHATVGTGRLYDAFHQKERQRVALLGKAAARRLGIVRLDHQPAIFVGDTGLTVIGIVDDVRRRPETLLSVLVPSSTATALWGEPGSREGQPPKVLIETRLGAAQLIGGQAALAIRPDQPERFKVTVPPDPRQLREQVDTDLGALFLALAGICLVIGAVGIANTTLVAVLERTAEIGLRRSLGARGRHVAAQFLSESAALGLLGGLIGTSAGVCTVVAVAIARHWTPVLEPLTVLPAPFVGAVTGLLAGLYPAWRASRIEPAEALRR</sequence>
<gene>
    <name evidence="10" type="ORF">SM611_23065</name>
</gene>
<feature type="domain" description="ABC3 transporter permease C-terminal" evidence="8">
    <location>
        <begin position="301"/>
        <end position="413"/>
    </location>
</feature>
<organism evidence="10 11">
    <name type="scientific">Actinomadura monticuli</name>
    <dbReference type="NCBI Taxonomy" id="3097367"/>
    <lineage>
        <taxon>Bacteria</taxon>
        <taxon>Bacillati</taxon>
        <taxon>Actinomycetota</taxon>
        <taxon>Actinomycetes</taxon>
        <taxon>Streptosporangiales</taxon>
        <taxon>Thermomonosporaceae</taxon>
        <taxon>Actinomadura</taxon>
    </lineage>
</organism>
<evidence type="ECO:0000259" key="9">
    <source>
        <dbReference type="Pfam" id="PF12704"/>
    </source>
</evidence>
<dbReference type="PANTHER" id="PTHR30572">
    <property type="entry name" value="MEMBRANE COMPONENT OF TRANSPORTER-RELATED"/>
    <property type="match status" value="1"/>
</dbReference>
<dbReference type="InterPro" id="IPR003838">
    <property type="entry name" value="ABC3_permease_C"/>
</dbReference>
<evidence type="ECO:0000256" key="4">
    <source>
        <dbReference type="ARBA" id="ARBA00022989"/>
    </source>
</evidence>
<feature type="transmembrane region" description="Helical" evidence="7">
    <location>
        <begin position="349"/>
        <end position="374"/>
    </location>
</feature>
<feature type="domain" description="MacB-like periplasmic core" evidence="9">
    <location>
        <begin position="37"/>
        <end position="234"/>
    </location>
</feature>
<keyword evidence="4 7" id="KW-1133">Transmembrane helix</keyword>
<dbReference type="Pfam" id="PF02687">
    <property type="entry name" value="FtsX"/>
    <property type="match status" value="1"/>
</dbReference>
<feature type="transmembrane region" description="Helical" evidence="7">
    <location>
        <begin position="386"/>
        <end position="406"/>
    </location>
</feature>
<evidence type="ECO:0000256" key="2">
    <source>
        <dbReference type="ARBA" id="ARBA00022475"/>
    </source>
</evidence>